<dbReference type="InterPro" id="IPR050218">
    <property type="entry name" value="LptD"/>
</dbReference>
<organism evidence="2 3">
    <name type="scientific">Trichocoleus desertorum GB2-A4</name>
    <dbReference type="NCBI Taxonomy" id="2933944"/>
    <lineage>
        <taxon>Bacteria</taxon>
        <taxon>Bacillati</taxon>
        <taxon>Cyanobacteriota</taxon>
        <taxon>Cyanophyceae</taxon>
        <taxon>Leptolyngbyales</taxon>
        <taxon>Trichocoleusaceae</taxon>
        <taxon>Trichocoleus</taxon>
    </lineage>
</organism>
<evidence type="ECO:0000313" key="2">
    <source>
        <dbReference type="EMBL" id="MEP0816517.1"/>
    </source>
</evidence>
<protein>
    <submittedName>
        <fullName evidence="2">DUF3769 domain-containing protein</fullName>
    </submittedName>
</protein>
<accession>A0ABV0J413</accession>
<evidence type="ECO:0000256" key="1">
    <source>
        <dbReference type="SAM" id="MobiDB-lite"/>
    </source>
</evidence>
<reference evidence="2 3" key="1">
    <citation type="submission" date="2022-04" db="EMBL/GenBank/DDBJ databases">
        <title>Positive selection, recombination, and allopatry shape intraspecific diversity of widespread and dominant cyanobacteria.</title>
        <authorList>
            <person name="Wei J."/>
            <person name="Shu W."/>
            <person name="Hu C."/>
        </authorList>
    </citation>
    <scope>NUCLEOTIDE SEQUENCE [LARGE SCALE GENOMIC DNA]</scope>
    <source>
        <strain evidence="2 3">GB2-A4</strain>
    </source>
</reference>
<evidence type="ECO:0000313" key="3">
    <source>
        <dbReference type="Proteomes" id="UP001464891"/>
    </source>
</evidence>
<feature type="region of interest" description="Disordered" evidence="1">
    <location>
        <begin position="172"/>
        <end position="347"/>
    </location>
</feature>
<dbReference type="PANTHER" id="PTHR30189:SF1">
    <property type="entry name" value="LPS-ASSEMBLY PROTEIN LPTD"/>
    <property type="match status" value="1"/>
</dbReference>
<feature type="compositionally biased region" description="Pro residues" evidence="1">
    <location>
        <begin position="249"/>
        <end position="263"/>
    </location>
</feature>
<feature type="region of interest" description="Disordered" evidence="1">
    <location>
        <begin position="55"/>
        <end position="76"/>
    </location>
</feature>
<dbReference type="Pfam" id="PF12600">
    <property type="entry name" value="DUF3769"/>
    <property type="match status" value="1"/>
</dbReference>
<proteinExistence type="predicted"/>
<name>A0ABV0J413_9CYAN</name>
<feature type="compositionally biased region" description="Low complexity" evidence="1">
    <location>
        <begin position="172"/>
        <end position="193"/>
    </location>
</feature>
<comment type="caution">
    <text evidence="2">The sequence shown here is derived from an EMBL/GenBank/DDBJ whole genome shotgun (WGS) entry which is preliminary data.</text>
</comment>
<gene>
    <name evidence="2" type="ORF">NC998_05355</name>
</gene>
<keyword evidence="3" id="KW-1185">Reference proteome</keyword>
<dbReference type="Proteomes" id="UP001464891">
    <property type="component" value="Unassembled WGS sequence"/>
</dbReference>
<dbReference type="InterPro" id="IPR022244">
    <property type="entry name" value="DUF3769"/>
</dbReference>
<feature type="compositionally biased region" description="Low complexity" evidence="1">
    <location>
        <begin position="298"/>
        <end position="313"/>
    </location>
</feature>
<dbReference type="EMBL" id="JAMPKM010000002">
    <property type="protein sequence ID" value="MEP0816517.1"/>
    <property type="molecule type" value="Genomic_DNA"/>
</dbReference>
<sequence>MPYPVLPPEPPAIINSLPPEEHKSSVTVAATVLEPAFHASENVSEAAQSVVVGTLSAPTPPETFAPENSAADEPSDELALPAVLAAEPEIAAPQALPPAAKSHAESAAALGSPQVVEIGDTSVVASETDSFTEPAQSANHRHSDVHINAIAPALPPRYTNSVAAKQPTAIATFTPSPTASSSPRSTARSGSGAIAPTRPLNAPVSSPAPSTVAIAPPAPSGWSIVATPPASNSKPSSGPKLPSLSPAKTTPPPVTPAEQPPVQPVRERPTSQPALETAPEVTPATAPSTPATPPARPQPTVSPSDTPTSDTPTLVIPESTPPVVSPQSAPVVTPPSPGTQPSADPATSGVIELSADRQEYDEQRRVFTAEGNVLMRFRGAVLDTERLQVNIPNRLAVAEGNVALTRGEQVLRGDRFEYNFVQNTGTIAGAKGEIFLPTASTDFTPTLPTDVSAGVTYDRPLSDRVTAAQPTQNISNAGGINVGTGVGQDAPTLVQGGSVRRLRFEAGQIAFNPRGWQAQNVRITNDPFSPPELELRADEATLTNLSPLRDEVRAKRPRLVFDQRFSLPLLRSRVILDRRERDPALLQFGYDEEDRGGLFVQSTFEPISNEKIRFSVTPQFFIQKALTDSNGAIFDPSVYGLKTKLTANLSPRTTLTSSVTLNSLDPSDFDEEARANVRLRQLQVAGNHTLALDYSYRDRLFNGSLGYQDVQSSLGAFLISPVVPLGNTGISLSYQAGAQFVTADSDRLDLLDANRSNNRLSLGRFEASAALNKGFSLWQGKALPPTAAEGLRYTPAPVVPYLQLFTGVRGVANGYTSGDSQTTLTGTIGLQGQVGHFSRRFFDYTGFNLSYSQSAIGGQSPFLFDRVVDDKVVSAGILQQIYGPFRFGFQTAINVDTGNEISTDYILEYSRRTYGVTVRYNPALAIGSIGLRISDFNWSGGTEPFAGTGIRPVEGGVVRPTND</sequence>
<feature type="compositionally biased region" description="Low complexity" evidence="1">
    <location>
        <begin position="231"/>
        <end position="246"/>
    </location>
</feature>
<feature type="compositionally biased region" description="Low complexity" evidence="1">
    <location>
        <begin position="273"/>
        <end position="289"/>
    </location>
</feature>
<dbReference type="RefSeq" id="WP_190433919.1">
    <property type="nucleotide sequence ID" value="NZ_JAMPKM010000002.1"/>
</dbReference>
<dbReference type="PANTHER" id="PTHR30189">
    <property type="entry name" value="LPS-ASSEMBLY PROTEIN"/>
    <property type="match status" value="1"/>
</dbReference>